<name>A0A448WXE4_9PLAT</name>
<evidence type="ECO:0000313" key="4">
    <source>
        <dbReference type="EMBL" id="VEL22605.1"/>
    </source>
</evidence>
<gene>
    <name evidence="4" type="ORF">PXEA_LOCUS16045</name>
</gene>
<dbReference type="GO" id="GO:0046872">
    <property type="term" value="F:metal ion binding"/>
    <property type="evidence" value="ECO:0007669"/>
    <property type="project" value="InterPro"/>
</dbReference>
<sequence length="121" mass="13803">MYTNWFFNFIDRHYWANSAQSTHHSYTDAGILALSGSADPKHLGKLVHSLIGELHHTASAPIATDELSRAKAQLESLLLMNLEMRPVMFEDIARQVLATGKRRQPQHWIEEISMLHFCVGF</sequence>
<dbReference type="InterPro" id="IPR011249">
    <property type="entry name" value="Metalloenz_LuxS/M16"/>
</dbReference>
<comment type="function">
    <text evidence="1">Substrate recognition and binding subunit of the essential mitochondrial processing protease (MPP), which cleaves the mitochondrial sequence off newly imported precursors proteins.</text>
</comment>
<dbReference type="Proteomes" id="UP000784294">
    <property type="component" value="Unassembled WGS sequence"/>
</dbReference>
<dbReference type="PANTHER" id="PTHR11851">
    <property type="entry name" value="METALLOPROTEASE"/>
    <property type="match status" value="1"/>
</dbReference>
<dbReference type="InterPro" id="IPR050361">
    <property type="entry name" value="MPP/UQCRC_Complex"/>
</dbReference>
<reference evidence="4" key="1">
    <citation type="submission" date="2018-11" db="EMBL/GenBank/DDBJ databases">
        <authorList>
            <consortium name="Pathogen Informatics"/>
        </authorList>
    </citation>
    <scope>NUCLEOTIDE SEQUENCE</scope>
</reference>
<dbReference type="EMBL" id="CAAALY010057361">
    <property type="protein sequence ID" value="VEL22605.1"/>
    <property type="molecule type" value="Genomic_DNA"/>
</dbReference>
<dbReference type="Gene3D" id="3.30.830.10">
    <property type="entry name" value="Metalloenzyme, LuxS/M16 peptidase-like"/>
    <property type="match status" value="1"/>
</dbReference>
<dbReference type="GO" id="GO:0006627">
    <property type="term" value="P:protein processing involved in protein targeting to mitochondrion"/>
    <property type="evidence" value="ECO:0007669"/>
    <property type="project" value="TreeGrafter"/>
</dbReference>
<dbReference type="SUPFAM" id="SSF63411">
    <property type="entry name" value="LuxS/MPP-like metallohydrolase"/>
    <property type="match status" value="1"/>
</dbReference>
<comment type="caution">
    <text evidence="4">The sequence shown here is derived from an EMBL/GenBank/DDBJ whole genome shotgun (WGS) entry which is preliminary data.</text>
</comment>
<evidence type="ECO:0000256" key="2">
    <source>
        <dbReference type="ARBA" id="ARBA00007261"/>
    </source>
</evidence>
<evidence type="ECO:0000256" key="1">
    <source>
        <dbReference type="ARBA" id="ARBA00002123"/>
    </source>
</evidence>
<evidence type="ECO:0000259" key="3">
    <source>
        <dbReference type="Pfam" id="PF05193"/>
    </source>
</evidence>
<protein>
    <recommendedName>
        <fullName evidence="3">Peptidase M16 C-terminal domain-containing protein</fullName>
    </recommendedName>
</protein>
<dbReference type="AlphaFoldDB" id="A0A448WXE4"/>
<dbReference type="GO" id="GO:0005739">
    <property type="term" value="C:mitochondrion"/>
    <property type="evidence" value="ECO:0007669"/>
    <property type="project" value="TreeGrafter"/>
</dbReference>
<accession>A0A448WXE4</accession>
<organism evidence="4 5">
    <name type="scientific">Protopolystoma xenopodis</name>
    <dbReference type="NCBI Taxonomy" id="117903"/>
    <lineage>
        <taxon>Eukaryota</taxon>
        <taxon>Metazoa</taxon>
        <taxon>Spiralia</taxon>
        <taxon>Lophotrochozoa</taxon>
        <taxon>Platyhelminthes</taxon>
        <taxon>Monogenea</taxon>
        <taxon>Polyopisthocotylea</taxon>
        <taxon>Polystomatidea</taxon>
        <taxon>Polystomatidae</taxon>
        <taxon>Protopolystoma</taxon>
    </lineage>
</organism>
<dbReference type="Pfam" id="PF05193">
    <property type="entry name" value="Peptidase_M16_C"/>
    <property type="match status" value="1"/>
</dbReference>
<keyword evidence="5" id="KW-1185">Reference proteome</keyword>
<feature type="domain" description="Peptidase M16 C-terminal" evidence="3">
    <location>
        <begin position="5"/>
        <end position="74"/>
    </location>
</feature>
<evidence type="ECO:0000313" key="5">
    <source>
        <dbReference type="Proteomes" id="UP000784294"/>
    </source>
</evidence>
<dbReference type="OrthoDB" id="277191at2759"/>
<proteinExistence type="inferred from homology"/>
<comment type="similarity">
    <text evidence="2">Belongs to the peptidase M16 family.</text>
</comment>
<dbReference type="InterPro" id="IPR007863">
    <property type="entry name" value="Peptidase_M16_C"/>
</dbReference>
<dbReference type="PANTHER" id="PTHR11851:SF49">
    <property type="entry name" value="MITOCHONDRIAL-PROCESSING PEPTIDASE SUBUNIT ALPHA"/>
    <property type="match status" value="1"/>
</dbReference>